<name>A0AAN8J7U5_PATCE</name>
<feature type="region of interest" description="Disordered" evidence="1">
    <location>
        <begin position="293"/>
        <end position="324"/>
    </location>
</feature>
<sequence>MAWTAIVLLMFLILADVKAQDFTKTECLSGKEEKTSRLIEIECPVNMKIAVEQAIYGRNKWGSCTHTIGDCTEKIDIFQSCQGKEKCSIQLNKTYSPKCGYATFLRVLYDCVSGTVTASRGYIPSPPTETRLWSPPVAIRDDSPNRTPDQVSNTEEAGLIAGCVVAVIITTIMLLFAIYLVVKRLVKSPPGDSEKGPDGTPRPKPDIVIFDFCLCGTNSHPDKPRPVADQNQNIQNSAPLRISDRPVPIGEVTVANIDEFRHENEETITSSVSNDTTYTVIGAASPSVIAEVQPHRTPRRHQQIPTDGANTAIGLPNTNSVTAC</sequence>
<evidence type="ECO:0000313" key="4">
    <source>
        <dbReference type="EMBL" id="KAK6170223.1"/>
    </source>
</evidence>
<evidence type="ECO:0000313" key="5">
    <source>
        <dbReference type="Proteomes" id="UP001347796"/>
    </source>
</evidence>
<protein>
    <recommendedName>
        <fullName evidence="6">SUEL-type lectin domain-containing protein</fullName>
    </recommendedName>
</protein>
<keyword evidence="2" id="KW-1133">Transmembrane helix</keyword>
<feature type="region of interest" description="Disordered" evidence="1">
    <location>
        <begin position="133"/>
        <end position="152"/>
    </location>
</feature>
<reference evidence="4 5" key="1">
    <citation type="submission" date="2024-01" db="EMBL/GenBank/DDBJ databases">
        <title>The genome of the rayed Mediterranean limpet Patella caerulea (Linnaeus, 1758).</title>
        <authorList>
            <person name="Anh-Thu Weber A."/>
            <person name="Halstead-Nussloch G."/>
        </authorList>
    </citation>
    <scope>NUCLEOTIDE SEQUENCE [LARGE SCALE GENOMIC DNA]</scope>
    <source>
        <strain evidence="4">AATW-2023a</strain>
        <tissue evidence="4">Whole specimen</tissue>
    </source>
</reference>
<dbReference type="EMBL" id="JAZGQO010000014">
    <property type="protein sequence ID" value="KAK6170223.1"/>
    <property type="molecule type" value="Genomic_DNA"/>
</dbReference>
<accession>A0AAN8J7U5</accession>
<dbReference type="Gene3D" id="2.60.120.740">
    <property type="match status" value="1"/>
</dbReference>
<evidence type="ECO:0000256" key="3">
    <source>
        <dbReference type="SAM" id="SignalP"/>
    </source>
</evidence>
<evidence type="ECO:0000256" key="2">
    <source>
        <dbReference type="SAM" id="Phobius"/>
    </source>
</evidence>
<dbReference type="CDD" id="cd22823">
    <property type="entry name" value="Gal_Rha_Lectin"/>
    <property type="match status" value="1"/>
</dbReference>
<proteinExistence type="predicted"/>
<dbReference type="AlphaFoldDB" id="A0AAN8J7U5"/>
<keyword evidence="5" id="KW-1185">Reference proteome</keyword>
<gene>
    <name evidence="4" type="ORF">SNE40_018669</name>
</gene>
<feature type="signal peptide" evidence="3">
    <location>
        <begin position="1"/>
        <end position="19"/>
    </location>
</feature>
<comment type="caution">
    <text evidence="4">The sequence shown here is derived from an EMBL/GenBank/DDBJ whole genome shotgun (WGS) entry which is preliminary data.</text>
</comment>
<feature type="transmembrane region" description="Helical" evidence="2">
    <location>
        <begin position="159"/>
        <end position="182"/>
    </location>
</feature>
<keyword evidence="2" id="KW-0472">Membrane</keyword>
<feature type="chain" id="PRO_5042910178" description="SUEL-type lectin domain-containing protein" evidence="3">
    <location>
        <begin position="20"/>
        <end position="324"/>
    </location>
</feature>
<dbReference type="Proteomes" id="UP001347796">
    <property type="component" value="Unassembled WGS sequence"/>
</dbReference>
<organism evidence="4 5">
    <name type="scientific">Patella caerulea</name>
    <name type="common">Rayed Mediterranean limpet</name>
    <dbReference type="NCBI Taxonomy" id="87958"/>
    <lineage>
        <taxon>Eukaryota</taxon>
        <taxon>Metazoa</taxon>
        <taxon>Spiralia</taxon>
        <taxon>Lophotrochozoa</taxon>
        <taxon>Mollusca</taxon>
        <taxon>Gastropoda</taxon>
        <taxon>Patellogastropoda</taxon>
        <taxon>Patelloidea</taxon>
        <taxon>Patellidae</taxon>
        <taxon>Patella</taxon>
    </lineage>
</organism>
<dbReference type="InterPro" id="IPR043159">
    <property type="entry name" value="Lectin_gal-bd_sf"/>
</dbReference>
<keyword evidence="2" id="KW-0812">Transmembrane</keyword>
<evidence type="ECO:0008006" key="6">
    <source>
        <dbReference type="Google" id="ProtNLM"/>
    </source>
</evidence>
<keyword evidence="3" id="KW-0732">Signal</keyword>
<evidence type="ECO:0000256" key="1">
    <source>
        <dbReference type="SAM" id="MobiDB-lite"/>
    </source>
</evidence>